<name>D1B275_SULD5</name>
<evidence type="ECO:0000313" key="7">
    <source>
        <dbReference type="Proteomes" id="UP000002222"/>
    </source>
</evidence>
<dbReference type="PANTHER" id="PTHR43774">
    <property type="entry name" value="PEPTIDE METHIONINE SULFOXIDE REDUCTASE"/>
    <property type="match status" value="1"/>
</dbReference>
<comment type="similarity">
    <text evidence="4">Belongs to the MsrA Met sulfoxide reductase family.</text>
</comment>
<dbReference type="RefSeq" id="WP_012856952.1">
    <property type="nucleotide sequence ID" value="NC_013512.1"/>
</dbReference>
<dbReference type="Proteomes" id="UP000002222">
    <property type="component" value="Chromosome"/>
</dbReference>
<dbReference type="NCBIfam" id="TIGR00401">
    <property type="entry name" value="msrA"/>
    <property type="match status" value="1"/>
</dbReference>
<accession>D1B275</accession>
<dbReference type="EC" id="1.8.4.11" evidence="4"/>
<keyword evidence="7" id="KW-1185">Reference proteome</keyword>
<dbReference type="STRING" id="525898.Sdel_1172"/>
<dbReference type="HAMAP" id="MF_01401">
    <property type="entry name" value="MsrA"/>
    <property type="match status" value="1"/>
</dbReference>
<dbReference type="InterPro" id="IPR002569">
    <property type="entry name" value="Met_Sox_Rdtase_MsrA_dom"/>
</dbReference>
<dbReference type="EMBL" id="CP001816">
    <property type="protein sequence ID" value="ACZ12195.1"/>
    <property type="molecule type" value="Genomic_DNA"/>
</dbReference>
<dbReference type="SUPFAM" id="SSF55068">
    <property type="entry name" value="Peptide methionine sulfoxide reductase"/>
    <property type="match status" value="1"/>
</dbReference>
<feature type="active site" evidence="4">
    <location>
        <position position="12"/>
    </location>
</feature>
<dbReference type="Gene3D" id="3.30.1060.10">
    <property type="entry name" value="Peptide methionine sulphoxide reductase MsrA"/>
    <property type="match status" value="1"/>
</dbReference>
<dbReference type="OrthoDB" id="4174719at2"/>
<reference evidence="6 7" key="2">
    <citation type="journal article" date="2010" name="Stand. Genomic Sci.">
        <title>Complete genome sequence of Sulfurospirillum deleyianum type strain (5175).</title>
        <authorList>
            <person name="Sikorski J."/>
            <person name="Lapidus A."/>
            <person name="Copeland A."/>
            <person name="Glavina Del Rio T."/>
            <person name="Nolan M."/>
            <person name="Lucas S."/>
            <person name="Chen F."/>
            <person name="Tice H."/>
            <person name="Cheng J.F."/>
            <person name="Saunders E."/>
            <person name="Bruce D."/>
            <person name="Goodwin L."/>
            <person name="Pitluck S."/>
            <person name="Ovchinnikova G."/>
            <person name="Pati A."/>
            <person name="Ivanova N."/>
            <person name="Mavromatis K."/>
            <person name="Chen A."/>
            <person name="Palaniappan K."/>
            <person name="Chain P."/>
            <person name="Land M."/>
            <person name="Hauser L."/>
            <person name="Chang Y.J."/>
            <person name="Jeffries C.D."/>
            <person name="Brettin T."/>
            <person name="Detter J.C."/>
            <person name="Han C."/>
            <person name="Rohde M."/>
            <person name="Lang E."/>
            <person name="Spring S."/>
            <person name="Goker M."/>
            <person name="Bristow J."/>
            <person name="Eisen J.A."/>
            <person name="Markowitz V."/>
            <person name="Hugenholtz P."/>
            <person name="Kyrpides N.C."/>
            <person name="Klenk H.P."/>
        </authorList>
    </citation>
    <scope>NUCLEOTIDE SEQUENCE [LARGE SCALE GENOMIC DNA]</scope>
    <source>
        <strain evidence="7">ATCC 51133 / DSM 6946 / 5175</strain>
    </source>
</reference>
<evidence type="ECO:0000256" key="3">
    <source>
        <dbReference type="ARBA" id="ARBA00048782"/>
    </source>
</evidence>
<dbReference type="InterPro" id="IPR036509">
    <property type="entry name" value="Met_Sox_Rdtase_MsrA_sf"/>
</dbReference>
<dbReference type="eggNOG" id="COG0225">
    <property type="taxonomic scope" value="Bacteria"/>
</dbReference>
<reference evidence="7" key="1">
    <citation type="submission" date="2009-11" db="EMBL/GenBank/DDBJ databases">
        <title>The complete genome of Sulfurospirillum deleyianum DSM 6946.</title>
        <authorList>
            <consortium name="US DOE Joint Genome Institute (JGI-PGF)"/>
            <person name="Lucas S."/>
            <person name="Copeland A."/>
            <person name="Lapidus A."/>
            <person name="Glavina del Rio T."/>
            <person name="Dalin E."/>
            <person name="Tice H."/>
            <person name="Bruce D."/>
            <person name="Goodwin L."/>
            <person name="Pitluck S."/>
            <person name="Kyrpides N."/>
            <person name="Mavromatis K."/>
            <person name="Ivanova N."/>
            <person name="Ovchinnikova G."/>
            <person name="Munk A.C."/>
            <person name="Lu M."/>
            <person name="Brettin T."/>
            <person name="Detter J.C."/>
            <person name="Han C."/>
            <person name="Tapia R."/>
            <person name="Larimer F."/>
            <person name="Land M."/>
            <person name="Hauser L."/>
            <person name="Markowitz V."/>
            <person name="Cheng J.F."/>
            <person name="Hugenholtz P."/>
            <person name="Woyke T."/>
            <person name="Wu D."/>
            <person name="Aumann P."/>
            <person name="Schneider S."/>
            <person name="Lang E."/>
            <person name="Spring S."/>
            <person name="Klenk H.P."/>
            <person name="Eisen J.A."/>
        </authorList>
    </citation>
    <scope>NUCLEOTIDE SEQUENCE [LARGE SCALE GENOMIC DNA]</scope>
    <source>
        <strain evidence="7">ATCC 51133 / DSM 6946 / 5175</strain>
    </source>
</reference>
<proteinExistence type="inferred from homology"/>
<gene>
    <name evidence="4" type="primary">msrA</name>
    <name evidence="6" type="ordered locus">Sdel_1172</name>
</gene>
<protein>
    <recommendedName>
        <fullName evidence="4">Peptide methionine sulfoxide reductase MsrA</fullName>
        <shortName evidence="4">Protein-methionine-S-oxide reductase</shortName>
        <ecNumber evidence="4">1.8.4.11</ecNumber>
    </recommendedName>
    <alternativeName>
        <fullName evidence="4">Peptide-methionine (S)-S-oxide reductase</fullName>
        <shortName evidence="4">Peptide Met(O) reductase</shortName>
    </alternativeName>
</protein>
<dbReference type="GO" id="GO:0033744">
    <property type="term" value="F:L-methionine:thioredoxin-disulfide S-oxidoreductase activity"/>
    <property type="evidence" value="ECO:0007669"/>
    <property type="project" value="RHEA"/>
</dbReference>
<evidence type="ECO:0000313" key="6">
    <source>
        <dbReference type="EMBL" id="ACZ12195.1"/>
    </source>
</evidence>
<comment type="catalytic activity">
    <reaction evidence="2 4">
        <text>L-methionyl-[protein] + [thioredoxin]-disulfide + H2O = L-methionyl-(S)-S-oxide-[protein] + [thioredoxin]-dithiol</text>
        <dbReference type="Rhea" id="RHEA:14217"/>
        <dbReference type="Rhea" id="RHEA-COMP:10698"/>
        <dbReference type="Rhea" id="RHEA-COMP:10700"/>
        <dbReference type="Rhea" id="RHEA-COMP:12313"/>
        <dbReference type="Rhea" id="RHEA-COMP:12315"/>
        <dbReference type="ChEBI" id="CHEBI:15377"/>
        <dbReference type="ChEBI" id="CHEBI:16044"/>
        <dbReference type="ChEBI" id="CHEBI:29950"/>
        <dbReference type="ChEBI" id="CHEBI:44120"/>
        <dbReference type="ChEBI" id="CHEBI:50058"/>
        <dbReference type="EC" id="1.8.4.11"/>
    </reaction>
</comment>
<comment type="catalytic activity">
    <reaction evidence="3 4">
        <text>[thioredoxin]-disulfide + L-methionine + H2O = L-methionine (S)-S-oxide + [thioredoxin]-dithiol</text>
        <dbReference type="Rhea" id="RHEA:19993"/>
        <dbReference type="Rhea" id="RHEA-COMP:10698"/>
        <dbReference type="Rhea" id="RHEA-COMP:10700"/>
        <dbReference type="ChEBI" id="CHEBI:15377"/>
        <dbReference type="ChEBI" id="CHEBI:29950"/>
        <dbReference type="ChEBI" id="CHEBI:50058"/>
        <dbReference type="ChEBI" id="CHEBI:57844"/>
        <dbReference type="ChEBI" id="CHEBI:58772"/>
        <dbReference type="EC" id="1.8.4.11"/>
    </reaction>
</comment>
<organism evidence="6 7">
    <name type="scientific">Sulfurospirillum deleyianum (strain ATCC 51133 / DSM 6946 / 5175)</name>
    <dbReference type="NCBI Taxonomy" id="525898"/>
    <lineage>
        <taxon>Bacteria</taxon>
        <taxon>Pseudomonadati</taxon>
        <taxon>Campylobacterota</taxon>
        <taxon>Epsilonproteobacteria</taxon>
        <taxon>Campylobacterales</taxon>
        <taxon>Sulfurospirillaceae</taxon>
        <taxon>Sulfurospirillum</taxon>
    </lineage>
</organism>
<comment type="function">
    <text evidence="4">Has an important function as a repair enzyme for proteins that have been inactivated by oxidation. Catalyzes the reversible oxidation-reduction of methionine sulfoxide in proteins to methionine.</text>
</comment>
<dbReference type="PANTHER" id="PTHR43774:SF1">
    <property type="entry name" value="PEPTIDE METHIONINE SULFOXIDE REDUCTASE MSRA 2"/>
    <property type="match status" value="1"/>
</dbReference>
<dbReference type="Pfam" id="PF01625">
    <property type="entry name" value="PMSR"/>
    <property type="match status" value="1"/>
</dbReference>
<dbReference type="GO" id="GO:0008113">
    <property type="term" value="F:peptide-methionine (S)-S-oxide reductase activity"/>
    <property type="evidence" value="ECO:0007669"/>
    <property type="project" value="UniProtKB-UniRule"/>
</dbReference>
<evidence type="ECO:0000256" key="1">
    <source>
        <dbReference type="ARBA" id="ARBA00023002"/>
    </source>
</evidence>
<dbReference type="KEGG" id="sdl:Sdel_1172"/>
<dbReference type="AlphaFoldDB" id="D1B275"/>
<feature type="domain" description="Peptide methionine sulphoxide reductase MsrA" evidence="5">
    <location>
        <begin position="6"/>
        <end position="155"/>
    </location>
</feature>
<evidence type="ECO:0000256" key="4">
    <source>
        <dbReference type="HAMAP-Rule" id="MF_01401"/>
    </source>
</evidence>
<keyword evidence="1 4" id="KW-0560">Oxidoreductase</keyword>
<evidence type="ECO:0000259" key="5">
    <source>
        <dbReference type="Pfam" id="PF01625"/>
    </source>
</evidence>
<sequence>MKHEVATLGGGCFWCLEAVFEETRGVIDVISGYAGGKLPNPTYEAVSSGTTEHAEVVQITYDVSIISYEEILKIFWLIHDPTSLNAQGNDVGTQYRSIIFYHDETQKAKAQNSLKTFSSKFTKPMVTEIKPLEVFYKAEAYHQDYFKNNPNQGYCLFVVSPKVQHFKRELKDLAK</sequence>
<evidence type="ECO:0000256" key="2">
    <source>
        <dbReference type="ARBA" id="ARBA00047806"/>
    </source>
</evidence>
<dbReference type="HOGENOM" id="CLU_031040_10_0_7"/>